<feature type="transmembrane region" description="Helical" evidence="2">
    <location>
        <begin position="7"/>
        <end position="25"/>
    </location>
</feature>
<dbReference type="RefSeq" id="WP_406829554.1">
    <property type="nucleotide sequence ID" value="NZ_CP157483.1"/>
</dbReference>
<evidence type="ECO:0000313" key="3">
    <source>
        <dbReference type="EMBL" id="XBO42151.1"/>
    </source>
</evidence>
<dbReference type="EMBL" id="CP157483">
    <property type="protein sequence ID" value="XBO42151.1"/>
    <property type="molecule type" value="Genomic_DNA"/>
</dbReference>
<accession>A0AAU7JP10</accession>
<dbReference type="Pfam" id="PF14012">
    <property type="entry name" value="DUF4229"/>
    <property type="match status" value="1"/>
</dbReference>
<feature type="region of interest" description="Disordered" evidence="1">
    <location>
        <begin position="63"/>
        <end position="102"/>
    </location>
</feature>
<dbReference type="InterPro" id="IPR025323">
    <property type="entry name" value="DUF4229"/>
</dbReference>
<feature type="compositionally biased region" description="Acidic residues" evidence="1">
    <location>
        <begin position="87"/>
        <end position="96"/>
    </location>
</feature>
<reference evidence="3" key="1">
    <citation type="submission" date="2024-05" db="EMBL/GenBank/DDBJ databases">
        <authorList>
            <person name="Kim S."/>
            <person name="Heo J."/>
            <person name="Choi H."/>
            <person name="Choi Y."/>
            <person name="Kwon S.-W."/>
            <person name="Kim Y."/>
        </authorList>
    </citation>
    <scope>NUCLEOTIDE SEQUENCE</scope>
    <source>
        <strain evidence="3">KACC 23699</strain>
    </source>
</reference>
<organism evidence="3">
    <name type="scientific">Pedococcus sp. KACC 23699</name>
    <dbReference type="NCBI Taxonomy" id="3149228"/>
    <lineage>
        <taxon>Bacteria</taxon>
        <taxon>Bacillati</taxon>
        <taxon>Actinomycetota</taxon>
        <taxon>Actinomycetes</taxon>
        <taxon>Micrococcales</taxon>
        <taxon>Intrasporangiaceae</taxon>
        <taxon>Pedococcus</taxon>
    </lineage>
</organism>
<protein>
    <submittedName>
        <fullName evidence="3">DUF4229 domain-containing protein</fullName>
    </submittedName>
</protein>
<feature type="transmembrane region" description="Helical" evidence="2">
    <location>
        <begin position="31"/>
        <end position="49"/>
    </location>
</feature>
<proteinExistence type="predicted"/>
<sequence>MLRYSVLRLLIFFGVLSLLWLLGLRGKDQEWMLLVGSALISMVLSYFVLARFREESTRQLAERVQRRTESKQAAAAAGTGTVHGRDEDAEDAEDEGGPTQYR</sequence>
<name>A0AAU7JP10_9MICO</name>
<keyword evidence="2" id="KW-1133">Transmembrane helix</keyword>
<gene>
    <name evidence="3" type="ORF">ABEG17_11175</name>
</gene>
<evidence type="ECO:0000256" key="2">
    <source>
        <dbReference type="SAM" id="Phobius"/>
    </source>
</evidence>
<keyword evidence="2" id="KW-0812">Transmembrane</keyword>
<dbReference type="AlphaFoldDB" id="A0AAU7JP10"/>
<evidence type="ECO:0000256" key="1">
    <source>
        <dbReference type="SAM" id="MobiDB-lite"/>
    </source>
</evidence>
<keyword evidence="2" id="KW-0472">Membrane</keyword>